<organism evidence="2">
    <name type="scientific">Octopus bimaculoides</name>
    <name type="common">California two-spotted octopus</name>
    <dbReference type="NCBI Taxonomy" id="37653"/>
    <lineage>
        <taxon>Eukaryota</taxon>
        <taxon>Metazoa</taxon>
        <taxon>Spiralia</taxon>
        <taxon>Lophotrochozoa</taxon>
        <taxon>Mollusca</taxon>
        <taxon>Cephalopoda</taxon>
        <taxon>Coleoidea</taxon>
        <taxon>Octopodiformes</taxon>
        <taxon>Octopoda</taxon>
        <taxon>Incirrata</taxon>
        <taxon>Octopodidae</taxon>
        <taxon>Octopus</taxon>
    </lineage>
</organism>
<name>A0A0L8HPB2_OCTBM</name>
<keyword evidence="1" id="KW-0472">Membrane</keyword>
<evidence type="ECO:0000256" key="1">
    <source>
        <dbReference type="SAM" id="Phobius"/>
    </source>
</evidence>
<dbReference type="AlphaFoldDB" id="A0A0L8HPB2"/>
<dbReference type="EMBL" id="KQ417622">
    <property type="protein sequence ID" value="KOF91014.1"/>
    <property type="molecule type" value="Genomic_DNA"/>
</dbReference>
<sequence>MFIIVVVAFVCLFSGISPLPLVRELGIFNKVFIFSLALHGECMLCSPVTTFFILFILILFH</sequence>
<feature type="transmembrane region" description="Helical" evidence="1">
    <location>
        <begin position="34"/>
        <end position="60"/>
    </location>
</feature>
<protein>
    <submittedName>
        <fullName evidence="2">Uncharacterized protein</fullName>
    </submittedName>
</protein>
<reference evidence="2" key="1">
    <citation type="submission" date="2015-07" db="EMBL/GenBank/DDBJ databases">
        <title>MeaNS - Measles Nucleotide Surveillance Program.</title>
        <authorList>
            <person name="Tran T."/>
            <person name="Druce J."/>
        </authorList>
    </citation>
    <scope>NUCLEOTIDE SEQUENCE</scope>
    <source>
        <strain evidence="2">UCB-OBI-ISO-001</strain>
        <tissue evidence="2">Gonad</tissue>
    </source>
</reference>
<keyword evidence="1" id="KW-0812">Transmembrane</keyword>
<proteinExistence type="predicted"/>
<evidence type="ECO:0000313" key="2">
    <source>
        <dbReference type="EMBL" id="KOF91014.1"/>
    </source>
</evidence>
<keyword evidence="1" id="KW-1133">Transmembrane helix</keyword>
<gene>
    <name evidence="2" type="ORF">OCBIM_22009902mg</name>
</gene>
<accession>A0A0L8HPB2</accession>